<feature type="transmembrane region" description="Helical" evidence="10">
    <location>
        <begin position="400"/>
        <end position="421"/>
    </location>
</feature>
<evidence type="ECO:0000256" key="9">
    <source>
        <dbReference type="SAM" id="MobiDB-lite"/>
    </source>
</evidence>
<feature type="compositionally biased region" description="Basic and acidic residues" evidence="9">
    <location>
        <begin position="291"/>
        <end position="319"/>
    </location>
</feature>
<dbReference type="InterPro" id="IPR004776">
    <property type="entry name" value="Mem_transp_PIN-like"/>
</dbReference>
<evidence type="ECO:0000256" key="4">
    <source>
        <dbReference type="ARBA" id="ARBA00022692"/>
    </source>
</evidence>
<feature type="region of interest" description="Disordered" evidence="9">
    <location>
        <begin position="185"/>
        <end position="322"/>
    </location>
</feature>
<comment type="subcellular location">
    <subcellularLocation>
        <location evidence="2">Endomembrane system</location>
    </subcellularLocation>
    <subcellularLocation>
        <location evidence="1">Membrane</location>
        <topology evidence="1">Multi-pass membrane protein</topology>
    </subcellularLocation>
</comment>
<organism evidence="11 12">
    <name type="scientific">Entamoeba nuttalli</name>
    <dbReference type="NCBI Taxonomy" id="412467"/>
    <lineage>
        <taxon>Eukaryota</taxon>
        <taxon>Amoebozoa</taxon>
        <taxon>Evosea</taxon>
        <taxon>Archamoebae</taxon>
        <taxon>Mastigamoebida</taxon>
        <taxon>Entamoebidae</taxon>
        <taxon>Entamoeba</taxon>
    </lineage>
</organism>
<dbReference type="EMBL" id="BAAFRS010000317">
    <property type="protein sequence ID" value="GAB1227049.1"/>
    <property type="molecule type" value="Genomic_DNA"/>
</dbReference>
<feature type="compositionally biased region" description="Basic and acidic residues" evidence="9">
    <location>
        <begin position="185"/>
        <end position="201"/>
    </location>
</feature>
<dbReference type="InterPro" id="IPR045033">
    <property type="entry name" value="PILS1/3/4/5/7"/>
</dbReference>
<keyword evidence="3" id="KW-0813">Transport</keyword>
<evidence type="ECO:0000256" key="6">
    <source>
        <dbReference type="ARBA" id="ARBA00023136"/>
    </source>
</evidence>
<sequence>MGIFIIQKFEEVTHSLMLVREIIKCACFAVIKIMCITLMGFAASKLSGFNTQVRSIFSKLIFTYFMPCVVLYQVATAIDTISELKELWILPVASIIHTSLQFFPVLIASYIIRIPKEERSLYSFVLGFANVMYIPMAVIEALTGETDELGENAKSKANQYICAYQISFMVTFFIIGYDYFSLTTREPENKGKNESQIKEPGEVAIEMEETQPVEKKEEDSKEVEVKQSTKSEEISKDIETPKPSKEEDKNIPKEDKNIPKEDETLTKEDENLPKEDKTLNKEGSTNIQTEEIIKIDKTSSKEEDSKVDEAISNNKKDMSGESSKINKMKIEIDKFKKKLHKIKKTLCYPFVYVWNKLPSIVRSSIKNFFSPPTICTIIGVILMLLKWVRDPLFIRTDWSIIGRCINYMGSAAVFCALFLLGGSFEKGPFGSSIPFWKIVIGVFVRMVLFPAVSWVCTFFMWKYDILPSNKVFYFVLQMESFAPPAINGLIVVNVCYPKGVKSCSAILFWCYMFAILNIIFGVVLSMKSLEWK</sequence>
<dbReference type="PANTHER" id="PTHR31651">
    <property type="match status" value="1"/>
</dbReference>
<feature type="transmembrane region" description="Helical" evidence="10">
    <location>
        <begin position="368"/>
        <end position="388"/>
    </location>
</feature>
<evidence type="ECO:0000256" key="5">
    <source>
        <dbReference type="ARBA" id="ARBA00022989"/>
    </source>
</evidence>
<evidence type="ECO:0000256" key="3">
    <source>
        <dbReference type="ARBA" id="ARBA00022448"/>
    </source>
</evidence>
<evidence type="ECO:0000256" key="8">
    <source>
        <dbReference type="ARBA" id="ARBA00025752"/>
    </source>
</evidence>
<comment type="similarity">
    <text evidence="8">Belongs to the auxin efflux carrier (TC 2.A.69.2) family.</text>
</comment>
<dbReference type="PANTHER" id="PTHR31651:SF33">
    <property type="entry name" value="PROTEIN PIN-LIKES 1"/>
    <property type="match status" value="1"/>
</dbReference>
<name>A0ABQ0DW16_9EUKA</name>
<dbReference type="Proteomes" id="UP001628156">
    <property type="component" value="Unassembled WGS sequence"/>
</dbReference>
<evidence type="ECO:0008006" key="13">
    <source>
        <dbReference type="Google" id="ProtNLM"/>
    </source>
</evidence>
<evidence type="ECO:0000256" key="7">
    <source>
        <dbReference type="ARBA" id="ARBA00025100"/>
    </source>
</evidence>
<feature type="transmembrane region" description="Helical" evidence="10">
    <location>
        <begin position="160"/>
        <end position="180"/>
    </location>
</feature>
<evidence type="ECO:0000256" key="10">
    <source>
        <dbReference type="SAM" id="Phobius"/>
    </source>
</evidence>
<evidence type="ECO:0000256" key="2">
    <source>
        <dbReference type="ARBA" id="ARBA00004308"/>
    </source>
</evidence>
<proteinExistence type="inferred from homology"/>
<protein>
    <recommendedName>
        <fullName evidence="13">Transporter, auxin efflux carrier (AEC) family protein</fullName>
    </recommendedName>
</protein>
<feature type="transmembrane region" description="Helical" evidence="10">
    <location>
        <begin position="471"/>
        <end position="494"/>
    </location>
</feature>
<evidence type="ECO:0000313" key="11">
    <source>
        <dbReference type="EMBL" id="GAB1227049.1"/>
    </source>
</evidence>
<keyword evidence="6 10" id="KW-0472">Membrane</keyword>
<evidence type="ECO:0000256" key="1">
    <source>
        <dbReference type="ARBA" id="ARBA00004141"/>
    </source>
</evidence>
<feature type="transmembrane region" description="Helical" evidence="10">
    <location>
        <begin position="506"/>
        <end position="526"/>
    </location>
</feature>
<evidence type="ECO:0000313" key="12">
    <source>
        <dbReference type="Proteomes" id="UP001628156"/>
    </source>
</evidence>
<comment type="function">
    <text evidence="7">Involved in cellular auxin homeostasis by regulating auxin metabolism. Regulates intracellular auxin accumulation at the endoplasmic reticulum and thus auxin availability for nuclear auxin signaling.</text>
</comment>
<feature type="transmembrane region" description="Helical" evidence="10">
    <location>
        <begin position="56"/>
        <end position="75"/>
    </location>
</feature>
<keyword evidence="5 10" id="KW-1133">Transmembrane helix</keyword>
<keyword evidence="12" id="KW-1185">Reference proteome</keyword>
<feature type="transmembrane region" description="Helical" evidence="10">
    <location>
        <begin position="21"/>
        <end position="44"/>
    </location>
</feature>
<accession>A0ABQ0DW16</accession>
<feature type="transmembrane region" description="Helical" evidence="10">
    <location>
        <begin position="433"/>
        <end position="459"/>
    </location>
</feature>
<reference evidence="11 12" key="1">
    <citation type="journal article" date="2019" name="PLoS Negl. Trop. Dis.">
        <title>Whole genome sequencing of Entamoeba nuttalli reveals mammalian host-related molecular signatures and a novel octapeptide-repeat surface protein.</title>
        <authorList>
            <person name="Tanaka M."/>
            <person name="Makiuchi T."/>
            <person name="Komiyama T."/>
            <person name="Shiina T."/>
            <person name="Osaki K."/>
            <person name="Tachibana H."/>
        </authorList>
    </citation>
    <scope>NUCLEOTIDE SEQUENCE [LARGE SCALE GENOMIC DNA]</scope>
    <source>
        <strain evidence="11 12">P19-061405</strain>
    </source>
</reference>
<keyword evidence="4 10" id="KW-0812">Transmembrane</keyword>
<feature type="transmembrane region" description="Helical" evidence="10">
    <location>
        <begin position="120"/>
        <end position="139"/>
    </location>
</feature>
<comment type="caution">
    <text evidence="11">The sequence shown here is derived from an EMBL/GenBank/DDBJ whole genome shotgun (WGS) entry which is preliminary data.</text>
</comment>
<feature type="compositionally biased region" description="Basic and acidic residues" evidence="9">
    <location>
        <begin position="212"/>
        <end position="280"/>
    </location>
</feature>
<dbReference type="Pfam" id="PF03547">
    <property type="entry name" value="Mem_trans"/>
    <property type="match status" value="1"/>
</dbReference>
<feature type="transmembrane region" description="Helical" evidence="10">
    <location>
        <begin position="87"/>
        <end position="114"/>
    </location>
</feature>
<gene>
    <name evidence="11" type="ORF">ENUP19_0317G0055</name>
</gene>